<keyword evidence="5" id="KW-0862">Zinc</keyword>
<dbReference type="AlphaFoldDB" id="A0A8C6FKE2"/>
<evidence type="ECO:0000256" key="10">
    <source>
        <dbReference type="PROSITE-ProRule" id="PRU00042"/>
    </source>
</evidence>
<keyword evidence="6" id="KW-0805">Transcription regulation</keyword>
<reference evidence="12" key="1">
    <citation type="submission" date="2025-08" db="UniProtKB">
        <authorList>
            <consortium name="Ensembl"/>
        </authorList>
    </citation>
    <scope>IDENTIFICATION</scope>
</reference>
<dbReference type="SUPFAM" id="SSF57667">
    <property type="entry name" value="beta-beta-alpha zinc fingers"/>
    <property type="match status" value="3"/>
</dbReference>
<dbReference type="Proteomes" id="UP000694544">
    <property type="component" value="Unplaced"/>
</dbReference>
<evidence type="ECO:0000256" key="5">
    <source>
        <dbReference type="ARBA" id="ARBA00022833"/>
    </source>
</evidence>
<dbReference type="PANTHER" id="PTHR47772">
    <property type="entry name" value="ZINC FINGER PROTEIN 200"/>
    <property type="match status" value="1"/>
</dbReference>
<feature type="domain" description="C2H2-type" evidence="11">
    <location>
        <begin position="8"/>
        <end position="35"/>
    </location>
</feature>
<dbReference type="PROSITE" id="PS50157">
    <property type="entry name" value="ZINC_FINGER_C2H2_2"/>
    <property type="match status" value="5"/>
</dbReference>
<feature type="domain" description="C2H2-type" evidence="11">
    <location>
        <begin position="167"/>
        <end position="194"/>
    </location>
</feature>
<evidence type="ECO:0000256" key="4">
    <source>
        <dbReference type="ARBA" id="ARBA00022771"/>
    </source>
</evidence>
<keyword evidence="8" id="KW-0804">Transcription</keyword>
<evidence type="ECO:0000256" key="1">
    <source>
        <dbReference type="ARBA" id="ARBA00004123"/>
    </source>
</evidence>
<dbReference type="InterPro" id="IPR013087">
    <property type="entry name" value="Znf_C2H2_type"/>
</dbReference>
<dbReference type="PROSITE" id="PS00028">
    <property type="entry name" value="ZINC_FINGER_C2H2_1"/>
    <property type="match status" value="1"/>
</dbReference>
<evidence type="ECO:0000256" key="9">
    <source>
        <dbReference type="ARBA" id="ARBA00023242"/>
    </source>
</evidence>
<dbReference type="Pfam" id="PF00096">
    <property type="entry name" value="zf-C2H2"/>
    <property type="match status" value="2"/>
</dbReference>
<dbReference type="FunFam" id="3.30.160.60:FF:000060">
    <property type="entry name" value="zinc finger protein 436"/>
    <property type="match status" value="1"/>
</dbReference>
<evidence type="ECO:0000256" key="7">
    <source>
        <dbReference type="ARBA" id="ARBA00023125"/>
    </source>
</evidence>
<dbReference type="FunFam" id="3.30.160.60:FF:000029">
    <property type="entry name" value="GLI family zinc finger 4"/>
    <property type="match status" value="1"/>
</dbReference>
<dbReference type="InterPro" id="IPR036236">
    <property type="entry name" value="Znf_C2H2_sf"/>
</dbReference>
<evidence type="ECO:0000259" key="11">
    <source>
        <dbReference type="PROSITE" id="PS50157"/>
    </source>
</evidence>
<name>A0A8C6FKE2_MOSMO</name>
<feature type="domain" description="C2H2-type" evidence="11">
    <location>
        <begin position="64"/>
        <end position="91"/>
    </location>
</feature>
<evidence type="ECO:0000313" key="13">
    <source>
        <dbReference type="Proteomes" id="UP000694544"/>
    </source>
</evidence>
<organism evidence="12 13">
    <name type="scientific">Moschus moschiferus</name>
    <name type="common">Siberian musk deer</name>
    <name type="synonym">Moschus sibiricus</name>
    <dbReference type="NCBI Taxonomy" id="68415"/>
    <lineage>
        <taxon>Eukaryota</taxon>
        <taxon>Metazoa</taxon>
        <taxon>Chordata</taxon>
        <taxon>Craniata</taxon>
        <taxon>Vertebrata</taxon>
        <taxon>Euteleostomi</taxon>
        <taxon>Mammalia</taxon>
        <taxon>Eutheria</taxon>
        <taxon>Laurasiatheria</taxon>
        <taxon>Artiodactyla</taxon>
        <taxon>Ruminantia</taxon>
        <taxon>Pecora</taxon>
        <taxon>Moschidae</taxon>
        <taxon>Moschus</taxon>
    </lineage>
</organism>
<accession>A0A8C6FKE2</accession>
<evidence type="ECO:0000256" key="2">
    <source>
        <dbReference type="ARBA" id="ARBA00022723"/>
    </source>
</evidence>
<dbReference type="GO" id="GO:0008270">
    <property type="term" value="F:zinc ion binding"/>
    <property type="evidence" value="ECO:0007669"/>
    <property type="project" value="UniProtKB-KW"/>
</dbReference>
<evidence type="ECO:0000256" key="6">
    <source>
        <dbReference type="ARBA" id="ARBA00023015"/>
    </source>
</evidence>
<dbReference type="PANTHER" id="PTHR47772:SF12">
    <property type="entry name" value="RB-ASSOCIATED KRAB ZINC FINGER-RELATED"/>
    <property type="match status" value="1"/>
</dbReference>
<sequence>MHTGNKPHVCSICGKAFYRKFKLTEQQSTHTGEKAYKCTECGKAFFRKAEFTIYQQNKTGEKPHVSSECGEASSRKSQLILHQKIHTGEKSYICNEFGKGFIHQLTLERNPMDALNVVRPSARRHASWQISDSIQERLPLYVLTMENLVRRNQDSLNLREFTQQRNLSLSDCRKPFTTKTMLIVHRRTHMGERPYGCNECGRAFSHMSCLVKHKRTHTREKQVDSMKVEHRFPKGPSFLDTSELLQGKNPVNIVAVQMPSVIPQTSLHISGFLAGRNVVPMKQPTARCAPSGDTRESVQEGKVYGCHECGYAFSGQVRLIFCHEKYIGKNWLEKP</sequence>
<dbReference type="FunFam" id="3.30.160.60:FF:000176">
    <property type="entry name" value="zinc finger protein 70"/>
    <property type="match status" value="1"/>
</dbReference>
<keyword evidence="7" id="KW-0238">DNA-binding</keyword>
<feature type="domain" description="C2H2-type" evidence="11">
    <location>
        <begin position="195"/>
        <end position="222"/>
    </location>
</feature>
<comment type="subcellular location">
    <subcellularLocation>
        <location evidence="1">Nucleus</location>
    </subcellularLocation>
</comment>
<dbReference type="GO" id="GO:0005634">
    <property type="term" value="C:nucleus"/>
    <property type="evidence" value="ECO:0007669"/>
    <property type="project" value="UniProtKB-SubCell"/>
</dbReference>
<dbReference type="GO" id="GO:0003677">
    <property type="term" value="F:DNA binding"/>
    <property type="evidence" value="ECO:0007669"/>
    <property type="project" value="UniProtKB-KW"/>
</dbReference>
<keyword evidence="3" id="KW-0677">Repeat</keyword>
<keyword evidence="13" id="KW-1185">Reference proteome</keyword>
<dbReference type="InterPro" id="IPR050636">
    <property type="entry name" value="C2H2-ZF_domain-containing"/>
</dbReference>
<keyword evidence="4 10" id="KW-0863">Zinc-finger</keyword>
<feature type="domain" description="C2H2-type" evidence="11">
    <location>
        <begin position="36"/>
        <end position="63"/>
    </location>
</feature>
<dbReference type="FunFam" id="3.30.160.60:FF:002343">
    <property type="entry name" value="Zinc finger protein 33A"/>
    <property type="match status" value="1"/>
</dbReference>
<keyword evidence="2" id="KW-0479">Metal-binding</keyword>
<evidence type="ECO:0000256" key="8">
    <source>
        <dbReference type="ARBA" id="ARBA00023163"/>
    </source>
</evidence>
<keyword evidence="9" id="KW-0539">Nucleus</keyword>
<reference evidence="12" key="2">
    <citation type="submission" date="2025-09" db="UniProtKB">
        <authorList>
            <consortium name="Ensembl"/>
        </authorList>
    </citation>
    <scope>IDENTIFICATION</scope>
</reference>
<evidence type="ECO:0000313" key="12">
    <source>
        <dbReference type="Ensembl" id="ENSMMSP00000011942.1"/>
    </source>
</evidence>
<dbReference type="Ensembl" id="ENSMMST00000013188.1">
    <property type="protein sequence ID" value="ENSMMSP00000011942.1"/>
    <property type="gene ID" value="ENSMMSG00000009158.1"/>
</dbReference>
<evidence type="ECO:0000256" key="3">
    <source>
        <dbReference type="ARBA" id="ARBA00022737"/>
    </source>
</evidence>
<dbReference type="GeneTree" id="ENSGT00940000164046"/>
<proteinExistence type="predicted"/>
<dbReference type="Gene3D" id="3.30.160.60">
    <property type="entry name" value="Classic Zinc Finger"/>
    <property type="match status" value="6"/>
</dbReference>
<protein>
    <recommendedName>
        <fullName evidence="11">C2H2-type domain-containing protein</fullName>
    </recommendedName>
</protein>
<dbReference type="SMART" id="SM00355">
    <property type="entry name" value="ZnF_C2H2"/>
    <property type="match status" value="4"/>
</dbReference>